<keyword evidence="3 6" id="KW-0805">Transcription regulation</keyword>
<feature type="compositionally biased region" description="Polar residues" evidence="7">
    <location>
        <begin position="258"/>
        <end position="269"/>
    </location>
</feature>
<organism evidence="8 9">
    <name type="scientific">Cylindrotheca closterium</name>
    <dbReference type="NCBI Taxonomy" id="2856"/>
    <lineage>
        <taxon>Eukaryota</taxon>
        <taxon>Sar</taxon>
        <taxon>Stramenopiles</taxon>
        <taxon>Ochrophyta</taxon>
        <taxon>Bacillariophyta</taxon>
        <taxon>Bacillariophyceae</taxon>
        <taxon>Bacillariophycidae</taxon>
        <taxon>Bacillariales</taxon>
        <taxon>Bacillariaceae</taxon>
        <taxon>Cylindrotheca</taxon>
    </lineage>
</organism>
<evidence type="ECO:0000256" key="2">
    <source>
        <dbReference type="ARBA" id="ARBA00007526"/>
    </source>
</evidence>
<dbReference type="Gene3D" id="3.10.450.580">
    <property type="entry name" value="Mediator complex, subunit Med6"/>
    <property type="match status" value="1"/>
</dbReference>
<dbReference type="GO" id="GO:0016592">
    <property type="term" value="C:mediator complex"/>
    <property type="evidence" value="ECO:0007669"/>
    <property type="project" value="InterPro"/>
</dbReference>
<reference evidence="8" key="1">
    <citation type="submission" date="2023-08" db="EMBL/GenBank/DDBJ databases">
        <authorList>
            <person name="Audoor S."/>
            <person name="Bilcke G."/>
        </authorList>
    </citation>
    <scope>NUCLEOTIDE SEQUENCE</scope>
</reference>
<comment type="similarity">
    <text evidence="2 6">Belongs to the Mediator complex subunit 6 family.</text>
</comment>
<protein>
    <recommendedName>
        <fullName evidence="6">Mediator of RNA polymerase II transcription subunit 6</fullName>
    </recommendedName>
    <alternativeName>
        <fullName evidence="6">Mediator complex subunit 6</fullName>
    </alternativeName>
</protein>
<comment type="caution">
    <text evidence="8">The sequence shown here is derived from an EMBL/GenBank/DDBJ whole genome shotgun (WGS) entry which is preliminary data.</text>
</comment>
<evidence type="ECO:0000256" key="6">
    <source>
        <dbReference type="RuleBase" id="RU364143"/>
    </source>
</evidence>
<feature type="region of interest" description="Disordered" evidence="7">
    <location>
        <begin position="247"/>
        <end position="315"/>
    </location>
</feature>
<evidence type="ECO:0000313" key="8">
    <source>
        <dbReference type="EMBL" id="CAJ1960728.1"/>
    </source>
</evidence>
<evidence type="ECO:0000256" key="1">
    <source>
        <dbReference type="ARBA" id="ARBA00004123"/>
    </source>
</evidence>
<proteinExistence type="inferred from homology"/>
<sequence length="315" mass="34350">MSETASFVDPVYLARFGLFRANVLNYFLHPLNPFRTQVNTSNEYLEMQQVTIGLLMQIGIPNANSGGMCVPLPPKAAEEEYARALSRLTGEQYELMPPVDPQQYAQPSPLYTIRHVLRKNPSSVKVLGIYYVVEGVIYKSPSVRSLMKANVTRTLEGLAGACSALSVCARFQPSMGYAWNFDKAVDDYDDVDPVALMKLHKRTKRRKVLDNRKTGERNEAEEEGLRATGAIDQILVRLSKSSVLTTGLSSAPGDGATETINPDNHTTILGGSSNDGNNDANTKIAVAEPASTDSPASILGKRVRDDEVVAEGAKQ</sequence>
<evidence type="ECO:0000256" key="4">
    <source>
        <dbReference type="ARBA" id="ARBA00023163"/>
    </source>
</evidence>
<dbReference type="InterPro" id="IPR007018">
    <property type="entry name" value="Mediator_Med6"/>
</dbReference>
<feature type="compositionally biased region" description="Low complexity" evidence="7">
    <location>
        <begin position="270"/>
        <end position="279"/>
    </location>
</feature>
<gene>
    <name evidence="6" type="primary">MED6</name>
    <name evidence="8" type="ORF">CYCCA115_LOCUS18864</name>
</gene>
<evidence type="ECO:0000256" key="5">
    <source>
        <dbReference type="ARBA" id="ARBA00023242"/>
    </source>
</evidence>
<dbReference type="AlphaFoldDB" id="A0AAD2JL81"/>
<dbReference type="Proteomes" id="UP001295423">
    <property type="component" value="Unassembled WGS sequence"/>
</dbReference>
<keyword evidence="5 6" id="KW-0539">Nucleus</keyword>
<dbReference type="GO" id="GO:0003712">
    <property type="term" value="F:transcription coregulator activity"/>
    <property type="evidence" value="ECO:0007669"/>
    <property type="project" value="InterPro"/>
</dbReference>
<dbReference type="Pfam" id="PF04934">
    <property type="entry name" value="Med6"/>
    <property type="match status" value="1"/>
</dbReference>
<accession>A0AAD2JL81</accession>
<keyword evidence="4 6" id="KW-0804">Transcription</keyword>
<dbReference type="PANTHER" id="PTHR13104">
    <property type="entry name" value="MED-6-RELATED"/>
    <property type="match status" value="1"/>
</dbReference>
<comment type="subunit">
    <text evidence="6">Component of the Mediator complex.</text>
</comment>
<feature type="compositionally biased region" description="Basic and acidic residues" evidence="7">
    <location>
        <begin position="302"/>
        <end position="315"/>
    </location>
</feature>
<keyword evidence="9" id="KW-1185">Reference proteome</keyword>
<evidence type="ECO:0000256" key="7">
    <source>
        <dbReference type="SAM" id="MobiDB-lite"/>
    </source>
</evidence>
<dbReference type="EMBL" id="CAKOGP040002069">
    <property type="protein sequence ID" value="CAJ1960728.1"/>
    <property type="molecule type" value="Genomic_DNA"/>
</dbReference>
<comment type="function">
    <text evidence="6">Component of the Mediator complex, a coactivator involved in the regulated transcription of nearly all RNA polymerase II-dependent genes. Mediator functions as a bridge to convey information from gene-specific regulatory proteins to the basal RNA polymerase II transcription machinery. Mediator is recruited to promoters by direct interactions with regulatory proteins and serves as a scaffold for the assembly of a functional preinitiation complex with RNA polymerase II and the general transcription factors.</text>
</comment>
<keyword evidence="6" id="KW-0010">Activator</keyword>
<evidence type="ECO:0000256" key="3">
    <source>
        <dbReference type="ARBA" id="ARBA00023015"/>
    </source>
</evidence>
<comment type="subcellular location">
    <subcellularLocation>
        <location evidence="1 6">Nucleus</location>
    </subcellularLocation>
</comment>
<name>A0AAD2JL81_9STRA</name>
<dbReference type="InterPro" id="IPR038566">
    <property type="entry name" value="Mediator_Med6_sf"/>
</dbReference>
<dbReference type="GO" id="GO:0006357">
    <property type="term" value="P:regulation of transcription by RNA polymerase II"/>
    <property type="evidence" value="ECO:0007669"/>
    <property type="project" value="InterPro"/>
</dbReference>
<evidence type="ECO:0000313" key="9">
    <source>
        <dbReference type="Proteomes" id="UP001295423"/>
    </source>
</evidence>